<organism evidence="1">
    <name type="scientific">uncultured bacterium</name>
    <name type="common">gcode 4</name>
    <dbReference type="NCBI Taxonomy" id="1234023"/>
    <lineage>
        <taxon>Bacteria</taxon>
        <taxon>environmental samples</taxon>
    </lineage>
</organism>
<reference evidence="1" key="1">
    <citation type="journal article" date="2012" name="Science">
        <title>Fermentation, hydrogen, and sulfur metabolism in multiple uncultivated bacterial phyla.</title>
        <authorList>
            <person name="Wrighton K.C."/>
            <person name="Thomas B.C."/>
            <person name="Sharon I."/>
            <person name="Miller C.S."/>
            <person name="Castelle C.J."/>
            <person name="VerBerkmoes N.C."/>
            <person name="Wilkins M.J."/>
            <person name="Hettich R.L."/>
            <person name="Lipton M.S."/>
            <person name="Williams K.H."/>
            <person name="Long P.E."/>
            <person name="Banfield J.F."/>
        </authorList>
    </citation>
    <scope>NUCLEOTIDE SEQUENCE [LARGE SCALE GENOMIC DNA]</scope>
</reference>
<dbReference type="EMBL" id="AMFJ01034422">
    <property type="protein sequence ID" value="EKD29402.1"/>
    <property type="molecule type" value="Genomic_DNA"/>
</dbReference>
<protein>
    <submittedName>
        <fullName evidence="1">Uncharacterized protein</fullName>
    </submittedName>
</protein>
<gene>
    <name evidence="1" type="ORF">ACD_78C00422G0005</name>
</gene>
<proteinExistence type="predicted"/>
<dbReference type="Gene3D" id="1.10.101.10">
    <property type="entry name" value="PGBD-like superfamily/PGBD"/>
    <property type="match status" value="1"/>
</dbReference>
<name>K1XVX0_9BACT</name>
<comment type="caution">
    <text evidence="1">The sequence shown here is derived from an EMBL/GenBank/DDBJ whole genome shotgun (WGS) entry which is preliminary data.</text>
</comment>
<dbReference type="AlphaFoldDB" id="K1XVX0"/>
<accession>K1XVX0</accession>
<evidence type="ECO:0000313" key="1">
    <source>
        <dbReference type="EMBL" id="EKD29402.1"/>
    </source>
</evidence>
<dbReference type="InterPro" id="IPR036366">
    <property type="entry name" value="PGBDSf"/>
</dbReference>
<sequence>MGSLSQMPVLNTDIVTQTNNLRGNISVSAWDIQRIQDHIDSQRLIHWKDYQKDIFESWESAVKESKRKMNSWKTNAQVQSQLAIDSLRQNTKKDILNTIEKDVITSCDTLYEYNKHPDLVKSIQKLLILQWYAIKDDWVYGNITKEAIKRLQAELSKIGFYKSKIDGAFGKATYDAYNDYLGCEKASPVIVWACDNNNCEWSSLLDTWLNLGNPSLSRVCEPLTQVKPEPPVIEVLKNKTMSAIFKDGAYYLTGPKGNKTRVDFETLSQTMGIPKEAPTNLQKSVWIVNDFSELLDAYLVKYPDKNDKYEAVIKTIQNAFTQSDIQLWRNIINIENVVDLLFRDIISVNNSGINNYNKKIKRIFNNLDPKVRHAEIMQFIRKDLNQYDMVARSIMNRHEKTFWIDDNKIMNGDLSWINLDIKKEQKVMKIIDEAKILAAKNWAKHKTEYIAAFQKQNPWIPVNEKNTEEWNRKLTILVMTKKEVFYQKLYNMDQSNPELKVLQDILGAGTFDMSDRAVDITWEVASMIVIEAIAIGAGMVTAWLWTAAVNAALLGRNAYRWVRAAKAYNMASKTRQVMTTAGRILGAWVGFEAGAATTRSFIENGDLTSMHSKEWYMQSIAMMWVLRWVGKLIETGKFGTGIQFKEGAWFTKNILPFTWQVSIEGTALFGMAGIVGEIMIDWRDNWTPEQLAQALLMAALFKGASRIKIWKPPVIPVDPVTPSSPKIQWALRVSPRMTTIEGKIRTALNKTKLDTNKKNQVIIMIARWEHTKAIGIMKDNWTDLNGLFQKWLSKLFNNHKQAYKEAVHSETGVPNYAHYEHNEVSTRKTNIFDIKVEYPATKVVNPIPKS</sequence>